<evidence type="ECO:0000256" key="1">
    <source>
        <dbReference type="SAM" id="SignalP"/>
    </source>
</evidence>
<organism evidence="2 3">
    <name type="scientific">Cellvibrio fibrivorans</name>
    <dbReference type="NCBI Taxonomy" id="126350"/>
    <lineage>
        <taxon>Bacteria</taxon>
        <taxon>Pseudomonadati</taxon>
        <taxon>Pseudomonadota</taxon>
        <taxon>Gammaproteobacteria</taxon>
        <taxon>Cellvibrionales</taxon>
        <taxon>Cellvibrionaceae</taxon>
        <taxon>Cellvibrio</taxon>
    </lineage>
</organism>
<gene>
    <name evidence="2" type="ORF">J2X05_000052</name>
</gene>
<feature type="signal peptide" evidence="1">
    <location>
        <begin position="1"/>
        <end position="20"/>
    </location>
</feature>
<feature type="chain" id="PRO_5047375507" description="PEP-CTERM protein-sorting domain-containing protein" evidence="1">
    <location>
        <begin position="21"/>
        <end position="219"/>
    </location>
</feature>
<keyword evidence="3" id="KW-1185">Reference proteome</keyword>
<accession>A0ABU1US87</accession>
<reference evidence="2 3" key="1">
    <citation type="submission" date="2023-07" db="EMBL/GenBank/DDBJ databases">
        <title>Sorghum-associated microbial communities from plants grown in Nebraska, USA.</title>
        <authorList>
            <person name="Schachtman D."/>
        </authorList>
    </citation>
    <scope>NUCLEOTIDE SEQUENCE [LARGE SCALE GENOMIC DNA]</scope>
    <source>
        <strain evidence="2 3">BE190</strain>
    </source>
</reference>
<name>A0ABU1US87_9GAMM</name>
<evidence type="ECO:0008006" key="4">
    <source>
        <dbReference type="Google" id="ProtNLM"/>
    </source>
</evidence>
<protein>
    <recommendedName>
        <fullName evidence="4">PEP-CTERM protein-sorting domain-containing protein</fullName>
    </recommendedName>
</protein>
<dbReference type="NCBIfam" id="TIGR02595">
    <property type="entry name" value="PEP_CTERM"/>
    <property type="match status" value="1"/>
</dbReference>
<dbReference type="Proteomes" id="UP001253595">
    <property type="component" value="Unassembled WGS sequence"/>
</dbReference>
<dbReference type="RefSeq" id="WP_310067189.1">
    <property type="nucleotide sequence ID" value="NZ_JAVDVX010000001.1"/>
</dbReference>
<sequence length="219" mass="23075">MKSLITLFFTTVILASNANAGIIFETGTGPFDSTVCCGSSIAKDQFIGTTFSLTGKTKIDAIGGHFRNFDGSSGSIFGAIVELDQFGLPTGTLTGLSNVLAYTTFNPLNSANTFASVDVELEAGVYGLIFGSGLFGANGHSALTLIQPYQVSNPKGEVLSLNNSSLLTWDSSVSSQGRYRMFVSGTSSSVSEPSSLVLLLLSSALFFVVRRKRKSISDF</sequence>
<proteinExistence type="predicted"/>
<dbReference type="EMBL" id="JAVDVX010000001">
    <property type="protein sequence ID" value="MDR7088049.1"/>
    <property type="molecule type" value="Genomic_DNA"/>
</dbReference>
<evidence type="ECO:0000313" key="2">
    <source>
        <dbReference type="EMBL" id="MDR7088049.1"/>
    </source>
</evidence>
<comment type="caution">
    <text evidence="2">The sequence shown here is derived from an EMBL/GenBank/DDBJ whole genome shotgun (WGS) entry which is preliminary data.</text>
</comment>
<dbReference type="InterPro" id="IPR013424">
    <property type="entry name" value="Ice-binding_C"/>
</dbReference>
<keyword evidence="1" id="KW-0732">Signal</keyword>
<evidence type="ECO:0000313" key="3">
    <source>
        <dbReference type="Proteomes" id="UP001253595"/>
    </source>
</evidence>